<feature type="non-terminal residue" evidence="1">
    <location>
        <position position="1"/>
    </location>
</feature>
<dbReference type="RefSeq" id="XP_062684013.1">
    <property type="nucleotide sequence ID" value="XM_062824187.1"/>
</dbReference>
<organism evidence="1 2">
    <name type="scientific">Neurospora tetraspora</name>
    <dbReference type="NCBI Taxonomy" id="94610"/>
    <lineage>
        <taxon>Eukaryota</taxon>
        <taxon>Fungi</taxon>
        <taxon>Dikarya</taxon>
        <taxon>Ascomycota</taxon>
        <taxon>Pezizomycotina</taxon>
        <taxon>Sordariomycetes</taxon>
        <taxon>Sordariomycetidae</taxon>
        <taxon>Sordariales</taxon>
        <taxon>Sordariaceae</taxon>
        <taxon>Neurospora</taxon>
    </lineage>
</organism>
<comment type="caution">
    <text evidence="1">The sequence shown here is derived from an EMBL/GenBank/DDBJ whole genome shotgun (WGS) entry which is preliminary data.</text>
</comment>
<evidence type="ECO:0000313" key="1">
    <source>
        <dbReference type="EMBL" id="KAK3350718.1"/>
    </source>
</evidence>
<accession>A0AAE0JJT4</accession>
<dbReference type="AlphaFoldDB" id="A0AAE0JJT4"/>
<name>A0AAE0JJT4_9PEZI</name>
<sequence>DGESGNKGDEQVAGSAPQLLWSLVGSGRGRAMARWELFECEVSYRKDYSCL</sequence>
<reference evidence="1" key="1">
    <citation type="journal article" date="2023" name="Mol. Phylogenet. Evol.">
        <title>Genome-scale phylogeny and comparative genomics of the fungal order Sordariales.</title>
        <authorList>
            <person name="Hensen N."/>
            <person name="Bonometti L."/>
            <person name="Westerberg I."/>
            <person name="Brannstrom I.O."/>
            <person name="Guillou S."/>
            <person name="Cros-Aarteil S."/>
            <person name="Calhoun S."/>
            <person name="Haridas S."/>
            <person name="Kuo A."/>
            <person name="Mondo S."/>
            <person name="Pangilinan J."/>
            <person name="Riley R."/>
            <person name="LaButti K."/>
            <person name="Andreopoulos B."/>
            <person name="Lipzen A."/>
            <person name="Chen C."/>
            <person name="Yan M."/>
            <person name="Daum C."/>
            <person name="Ng V."/>
            <person name="Clum A."/>
            <person name="Steindorff A."/>
            <person name="Ohm R.A."/>
            <person name="Martin F."/>
            <person name="Silar P."/>
            <person name="Natvig D.O."/>
            <person name="Lalanne C."/>
            <person name="Gautier V."/>
            <person name="Ament-Velasquez S.L."/>
            <person name="Kruys A."/>
            <person name="Hutchinson M.I."/>
            <person name="Powell A.J."/>
            <person name="Barry K."/>
            <person name="Miller A.N."/>
            <person name="Grigoriev I.V."/>
            <person name="Debuchy R."/>
            <person name="Gladieux P."/>
            <person name="Hiltunen Thoren M."/>
            <person name="Johannesson H."/>
        </authorList>
    </citation>
    <scope>NUCLEOTIDE SEQUENCE</scope>
    <source>
        <strain evidence="1">CBS 560.94</strain>
    </source>
</reference>
<dbReference type="Proteomes" id="UP001278500">
    <property type="component" value="Unassembled WGS sequence"/>
</dbReference>
<dbReference type="GeneID" id="87861341"/>
<keyword evidence="2" id="KW-1185">Reference proteome</keyword>
<reference evidence="1" key="2">
    <citation type="submission" date="2023-06" db="EMBL/GenBank/DDBJ databases">
        <authorList>
            <consortium name="Lawrence Berkeley National Laboratory"/>
            <person name="Haridas S."/>
            <person name="Hensen N."/>
            <person name="Bonometti L."/>
            <person name="Westerberg I."/>
            <person name="Brannstrom I.O."/>
            <person name="Guillou S."/>
            <person name="Cros-Aarteil S."/>
            <person name="Calhoun S."/>
            <person name="Kuo A."/>
            <person name="Mondo S."/>
            <person name="Pangilinan J."/>
            <person name="Riley R."/>
            <person name="Labutti K."/>
            <person name="Andreopoulos B."/>
            <person name="Lipzen A."/>
            <person name="Chen C."/>
            <person name="Yanf M."/>
            <person name="Daum C."/>
            <person name="Ng V."/>
            <person name="Clum A."/>
            <person name="Steindorff A."/>
            <person name="Ohm R."/>
            <person name="Martin F."/>
            <person name="Silar P."/>
            <person name="Natvig D."/>
            <person name="Lalanne C."/>
            <person name="Gautier V."/>
            <person name="Ament-Velasquez S.L."/>
            <person name="Kruys A."/>
            <person name="Hutchinson M.I."/>
            <person name="Powell A.J."/>
            <person name="Barry K."/>
            <person name="Miller A.N."/>
            <person name="Grigoriev I.V."/>
            <person name="Debuchy R."/>
            <person name="Gladieux P."/>
            <person name="Thoren M.H."/>
            <person name="Johannesson H."/>
        </authorList>
    </citation>
    <scope>NUCLEOTIDE SEQUENCE</scope>
    <source>
        <strain evidence="1">CBS 560.94</strain>
    </source>
</reference>
<dbReference type="EMBL" id="JAUEPP010000002">
    <property type="protein sequence ID" value="KAK3350718.1"/>
    <property type="molecule type" value="Genomic_DNA"/>
</dbReference>
<protein>
    <submittedName>
        <fullName evidence="1">Uncharacterized protein</fullName>
    </submittedName>
</protein>
<gene>
    <name evidence="1" type="ORF">B0H65DRAFT_419132</name>
</gene>
<evidence type="ECO:0000313" key="2">
    <source>
        <dbReference type="Proteomes" id="UP001278500"/>
    </source>
</evidence>
<proteinExistence type="predicted"/>